<feature type="transmembrane region" description="Helical" evidence="5">
    <location>
        <begin position="23"/>
        <end position="42"/>
    </location>
</feature>
<keyword evidence="2 5" id="KW-0812">Transmembrane</keyword>
<feature type="transmembrane region" description="Helical" evidence="5">
    <location>
        <begin position="126"/>
        <end position="150"/>
    </location>
</feature>
<feature type="transmembrane region" description="Helical" evidence="5">
    <location>
        <begin position="87"/>
        <end position="105"/>
    </location>
</feature>
<reference evidence="6" key="1">
    <citation type="journal article" date="2020" name="Stud. Mycol.">
        <title>101 Dothideomycetes genomes: a test case for predicting lifestyles and emergence of pathogens.</title>
        <authorList>
            <person name="Haridas S."/>
            <person name="Albert R."/>
            <person name="Binder M."/>
            <person name="Bloem J."/>
            <person name="Labutti K."/>
            <person name="Salamov A."/>
            <person name="Andreopoulos B."/>
            <person name="Baker S."/>
            <person name="Barry K."/>
            <person name="Bills G."/>
            <person name="Bluhm B."/>
            <person name="Cannon C."/>
            <person name="Castanera R."/>
            <person name="Culley D."/>
            <person name="Daum C."/>
            <person name="Ezra D."/>
            <person name="Gonzalez J."/>
            <person name="Henrissat B."/>
            <person name="Kuo A."/>
            <person name="Liang C."/>
            <person name="Lipzen A."/>
            <person name="Lutzoni F."/>
            <person name="Magnuson J."/>
            <person name="Mondo S."/>
            <person name="Nolan M."/>
            <person name="Ohm R."/>
            <person name="Pangilinan J."/>
            <person name="Park H.-J."/>
            <person name="Ramirez L."/>
            <person name="Alfaro M."/>
            <person name="Sun H."/>
            <person name="Tritt A."/>
            <person name="Yoshinaga Y."/>
            <person name="Zwiers L.-H."/>
            <person name="Turgeon B."/>
            <person name="Goodwin S."/>
            <person name="Spatafora J."/>
            <person name="Crous P."/>
            <person name="Grigoriev I."/>
        </authorList>
    </citation>
    <scope>NUCLEOTIDE SEQUENCE</scope>
    <source>
        <strain evidence="6">CBS 269.34</strain>
    </source>
</reference>
<dbReference type="GO" id="GO:0005886">
    <property type="term" value="C:plasma membrane"/>
    <property type="evidence" value="ECO:0007669"/>
    <property type="project" value="TreeGrafter"/>
</dbReference>
<evidence type="ECO:0000256" key="3">
    <source>
        <dbReference type="ARBA" id="ARBA00022989"/>
    </source>
</evidence>
<name>A0A6A6QB34_9PEZI</name>
<dbReference type="Proteomes" id="UP000799750">
    <property type="component" value="Unassembled WGS sequence"/>
</dbReference>
<keyword evidence="4 5" id="KW-0472">Membrane</keyword>
<dbReference type="EMBL" id="MU004199">
    <property type="protein sequence ID" value="KAF2489289.1"/>
    <property type="molecule type" value="Genomic_DNA"/>
</dbReference>
<evidence type="ECO:0000256" key="4">
    <source>
        <dbReference type="ARBA" id="ARBA00023136"/>
    </source>
</evidence>
<evidence type="ECO:0000313" key="7">
    <source>
        <dbReference type="Proteomes" id="UP000799750"/>
    </source>
</evidence>
<sequence>MPQQCTKETCPISATIYGYAPQLAADTAFLVIFALSMIVHGIQGYRYKTWSFLVAMTVGNLCETIGYGGRLMLHSNPWSDSGFKLQIVLLTIAPAFFAAGIYLTLKHLVLTFGPAFSRLRPSRYTHTFISCDIVSIILQGVGGILASIASTPGPLMTSGNNTMMAGLSFQVFTLLVFGALTAEYFTRVRSHRGELNAATAPLRKSVRFRCFLGAVGLAYLAVLLRCVYRIAEMSKGWASPIMRDEDLFLGLDSGMCALATLLLNAFHPGLCFGTANLFYPNAAASNFEFLTV</sequence>
<dbReference type="GO" id="GO:0000324">
    <property type="term" value="C:fungal-type vacuole"/>
    <property type="evidence" value="ECO:0007669"/>
    <property type="project" value="TreeGrafter"/>
</dbReference>
<keyword evidence="3 5" id="KW-1133">Transmembrane helix</keyword>
<feature type="transmembrane region" description="Helical" evidence="5">
    <location>
        <begin position="206"/>
        <end position="227"/>
    </location>
</feature>
<keyword evidence="7" id="KW-1185">Reference proteome</keyword>
<dbReference type="PANTHER" id="PTHR31465:SF8">
    <property type="entry name" value="DOMAIN PROTEIN, PUTATIVE (AFU_ORTHOLOGUE AFUA_6G14140)-RELATED"/>
    <property type="match status" value="1"/>
</dbReference>
<dbReference type="Pfam" id="PF04479">
    <property type="entry name" value="RTA1"/>
    <property type="match status" value="1"/>
</dbReference>
<evidence type="ECO:0000313" key="6">
    <source>
        <dbReference type="EMBL" id="KAF2489289.1"/>
    </source>
</evidence>
<feature type="transmembrane region" description="Helical" evidence="5">
    <location>
        <begin position="162"/>
        <end position="185"/>
    </location>
</feature>
<dbReference type="AlphaFoldDB" id="A0A6A6QB34"/>
<evidence type="ECO:0000256" key="5">
    <source>
        <dbReference type="SAM" id="Phobius"/>
    </source>
</evidence>
<dbReference type="PANTHER" id="PTHR31465">
    <property type="entry name" value="PROTEIN RTA1-RELATED"/>
    <property type="match status" value="1"/>
</dbReference>
<comment type="subcellular location">
    <subcellularLocation>
        <location evidence="1">Membrane</location>
        <topology evidence="1">Multi-pass membrane protein</topology>
    </subcellularLocation>
</comment>
<evidence type="ECO:0000256" key="2">
    <source>
        <dbReference type="ARBA" id="ARBA00022692"/>
    </source>
</evidence>
<proteinExistence type="predicted"/>
<feature type="transmembrane region" description="Helical" evidence="5">
    <location>
        <begin position="49"/>
        <end position="67"/>
    </location>
</feature>
<accession>A0A6A6QB34</accession>
<evidence type="ECO:0000256" key="1">
    <source>
        <dbReference type="ARBA" id="ARBA00004141"/>
    </source>
</evidence>
<dbReference type="InterPro" id="IPR007568">
    <property type="entry name" value="RTA1"/>
</dbReference>
<gene>
    <name evidence="6" type="ORF">BU16DRAFT_575665</name>
</gene>
<organism evidence="6 7">
    <name type="scientific">Lophium mytilinum</name>
    <dbReference type="NCBI Taxonomy" id="390894"/>
    <lineage>
        <taxon>Eukaryota</taxon>
        <taxon>Fungi</taxon>
        <taxon>Dikarya</taxon>
        <taxon>Ascomycota</taxon>
        <taxon>Pezizomycotina</taxon>
        <taxon>Dothideomycetes</taxon>
        <taxon>Pleosporomycetidae</taxon>
        <taxon>Mytilinidiales</taxon>
        <taxon>Mytilinidiaceae</taxon>
        <taxon>Lophium</taxon>
    </lineage>
</organism>
<dbReference type="OrthoDB" id="4521223at2759"/>
<protein>
    <submittedName>
        <fullName evidence="6">Sphingoid long-chain base transporter RSB1</fullName>
    </submittedName>
</protein>